<accession>A0ABD5YM27</accession>
<evidence type="ECO:0000256" key="2">
    <source>
        <dbReference type="SAM" id="Phobius"/>
    </source>
</evidence>
<proteinExistence type="predicted"/>
<feature type="transmembrane region" description="Helical" evidence="2">
    <location>
        <begin position="90"/>
        <end position="113"/>
    </location>
</feature>
<dbReference type="Proteomes" id="UP001596417">
    <property type="component" value="Unassembled WGS sequence"/>
</dbReference>
<feature type="transmembrane region" description="Helical" evidence="2">
    <location>
        <begin position="42"/>
        <end position="60"/>
    </location>
</feature>
<gene>
    <name evidence="3" type="ORF">ACFQL7_10735</name>
</gene>
<dbReference type="GeneID" id="76199879"/>
<feature type="compositionally biased region" description="Basic and acidic residues" evidence="1">
    <location>
        <begin position="1"/>
        <end position="10"/>
    </location>
</feature>
<evidence type="ECO:0000313" key="3">
    <source>
        <dbReference type="EMBL" id="MFC7190281.1"/>
    </source>
</evidence>
<reference evidence="3 4" key="1">
    <citation type="journal article" date="2019" name="Int. J. Syst. Evol. Microbiol.">
        <title>The Global Catalogue of Microorganisms (GCM) 10K type strain sequencing project: providing services to taxonomists for standard genome sequencing and annotation.</title>
        <authorList>
            <consortium name="The Broad Institute Genomics Platform"/>
            <consortium name="The Broad Institute Genome Sequencing Center for Infectious Disease"/>
            <person name="Wu L."/>
            <person name="Ma J."/>
        </authorList>
    </citation>
    <scope>NUCLEOTIDE SEQUENCE [LARGE SCALE GENOMIC DNA]</scope>
    <source>
        <strain evidence="3 4">RDMS1</strain>
    </source>
</reference>
<evidence type="ECO:0008006" key="5">
    <source>
        <dbReference type="Google" id="ProtNLM"/>
    </source>
</evidence>
<dbReference type="AlphaFoldDB" id="A0ABD5YM27"/>
<feature type="transmembrane region" description="Helical" evidence="2">
    <location>
        <begin position="119"/>
        <end position="138"/>
    </location>
</feature>
<evidence type="ECO:0000256" key="1">
    <source>
        <dbReference type="SAM" id="MobiDB-lite"/>
    </source>
</evidence>
<name>A0ABD5YM27_9EURY</name>
<keyword evidence="2" id="KW-1133">Transmembrane helix</keyword>
<keyword evidence="4" id="KW-1185">Reference proteome</keyword>
<feature type="region of interest" description="Disordered" evidence="1">
    <location>
        <begin position="1"/>
        <end position="29"/>
    </location>
</feature>
<comment type="caution">
    <text evidence="3">The sequence shown here is derived from an EMBL/GenBank/DDBJ whole genome shotgun (WGS) entry which is preliminary data.</text>
</comment>
<organism evidence="3 4">
    <name type="scientific">Halocatena marina</name>
    <dbReference type="NCBI Taxonomy" id="2934937"/>
    <lineage>
        <taxon>Archaea</taxon>
        <taxon>Methanobacteriati</taxon>
        <taxon>Methanobacteriota</taxon>
        <taxon>Stenosarchaea group</taxon>
        <taxon>Halobacteria</taxon>
        <taxon>Halobacteriales</taxon>
        <taxon>Natronomonadaceae</taxon>
        <taxon>Halocatena</taxon>
    </lineage>
</organism>
<dbReference type="RefSeq" id="WP_248907012.1">
    <property type="nucleotide sequence ID" value="NZ_CP109979.1"/>
</dbReference>
<feature type="transmembrane region" description="Helical" evidence="2">
    <location>
        <begin position="66"/>
        <end position="83"/>
    </location>
</feature>
<keyword evidence="2" id="KW-0812">Transmembrane</keyword>
<sequence>MSRTDELLREVEEETSTQPETKSASRRTRAVDTARQMFSPRYFLVSLVLTTIALFIAGAIPIIPATGLIGVFGVAFALGGFSSERRYLEVGLAGAVASGASMLSNYLTLAVVGRFGIEFVGAGAAIGAVVALLGYYFGRDLRGGLTKEIE</sequence>
<evidence type="ECO:0000313" key="4">
    <source>
        <dbReference type="Proteomes" id="UP001596417"/>
    </source>
</evidence>
<keyword evidence="2" id="KW-0472">Membrane</keyword>
<dbReference type="EMBL" id="JBHTAX010000001">
    <property type="protein sequence ID" value="MFC7190281.1"/>
    <property type="molecule type" value="Genomic_DNA"/>
</dbReference>
<protein>
    <recommendedName>
        <fullName evidence="5">TIGR04086 family membrane protein</fullName>
    </recommendedName>
</protein>